<keyword evidence="7 11" id="KW-0812">Transmembrane</keyword>
<dbReference type="InterPro" id="IPR000014">
    <property type="entry name" value="PAS"/>
</dbReference>
<dbReference type="EC" id="2.7.13.3" evidence="4"/>
<evidence type="ECO:0000313" key="16">
    <source>
        <dbReference type="Proteomes" id="UP001178507"/>
    </source>
</evidence>
<dbReference type="InterPro" id="IPR036890">
    <property type="entry name" value="HATPase_C_sf"/>
</dbReference>
<evidence type="ECO:0000256" key="9">
    <source>
        <dbReference type="ARBA" id="ARBA00022989"/>
    </source>
</evidence>
<sequence>MDSRKDLTKLLELIQKWNDISSVVVVVACVWAVLRSNITSRWSVNHTASEAAFEDSQRYFEWACTVAGTGAVIEGTYLLSSSGRENSVTGTHSALDSKVMLLIYVSLSFFYMAMSLTGMVLVHSDELAVGGPRPVYTLRFVQWCACVPLLMLVGGRHQPAPSEVEKVLSELLLHPVQSKPRPPSWQDALEGLQEFPTTLKKALWDAPLAASVRLTVIYMIAAWLALVVDDDLSRWVLICVAFSAYFVASLQQLAMLVVMKNEQGHCICAWLMALQVLIFAGHGTVYLCACFNLISSPREQKLFACLDIFAKLGHTMVLLTSRRRADYLEECCLRNSAINAASDLQRMIQEANVPIFTVNNNLEVDGWNLKIAELTGRSPDTANIALNELIADGDDYLWKSAAIELINDALAGRVTHTAQVHFIKSEDGKEETVTVAVSATPLRSPNGEVRGAVCVGQDVTELTSQRQEAQTLAASLSNLIDMAAAPIFQVGMDCCITEWNRWLVEASGLSKMQVLGERLISVICASCRLNVTKMVKLSLEHKRTEVFEITLETANVTLLVNATTLVDSSGNPTGAICIGQDITKLKDIDDWKSSMMAMVSHELKSPLHGIIGLSHSLLEDESTTSGAKKPLAMINSSAMRLLDIVSNMMDASRLARQPLIGITKDPVQLASIIEEVVLLCQQAVDKRGVPTLRHGVKLINSVNKTLPVIEADAYRCTQLMFNLISNAIKFTNQGSVTISASADDVEQMVTVDVKDTGIGISPENIDTIFQPFDQEDRSEQRKYEGLGLGLAICREVVQKHGGNLTVKSLKGKGSTFRVTLPYKVRDYQDENDASTVAGDNGTGACACLAVSKSLEFE</sequence>
<dbReference type="SUPFAM" id="SSF55874">
    <property type="entry name" value="ATPase domain of HSP90 chaperone/DNA topoisomerase II/histidine kinase"/>
    <property type="match status" value="1"/>
</dbReference>
<dbReference type="PANTHER" id="PTHR43047:SF72">
    <property type="entry name" value="OSMOSENSING HISTIDINE PROTEIN KINASE SLN1"/>
    <property type="match status" value="1"/>
</dbReference>
<feature type="domain" description="PAC" evidence="14">
    <location>
        <begin position="416"/>
        <end position="471"/>
    </location>
</feature>
<dbReference type="Pfam" id="PF02518">
    <property type="entry name" value="HATPase_c"/>
    <property type="match status" value="1"/>
</dbReference>
<dbReference type="PROSITE" id="PS50109">
    <property type="entry name" value="HIS_KIN"/>
    <property type="match status" value="1"/>
</dbReference>
<dbReference type="GO" id="GO:0006355">
    <property type="term" value="P:regulation of DNA-templated transcription"/>
    <property type="evidence" value="ECO:0007669"/>
    <property type="project" value="InterPro"/>
</dbReference>
<dbReference type="Proteomes" id="UP001178507">
    <property type="component" value="Unassembled WGS sequence"/>
</dbReference>
<feature type="domain" description="PAS" evidence="13">
    <location>
        <begin position="340"/>
        <end position="380"/>
    </location>
</feature>
<feature type="transmembrane region" description="Helical" evidence="11">
    <location>
        <begin position="99"/>
        <end position="122"/>
    </location>
</feature>
<keyword evidence="10 11" id="KW-0472">Membrane</keyword>
<dbReference type="SMART" id="SM00387">
    <property type="entry name" value="HATPase_c"/>
    <property type="match status" value="1"/>
</dbReference>
<keyword evidence="6" id="KW-0808">Transferase</keyword>
<evidence type="ECO:0000256" key="2">
    <source>
        <dbReference type="ARBA" id="ARBA00004141"/>
    </source>
</evidence>
<organism evidence="15 16">
    <name type="scientific">Effrenium voratum</name>
    <dbReference type="NCBI Taxonomy" id="2562239"/>
    <lineage>
        <taxon>Eukaryota</taxon>
        <taxon>Sar</taxon>
        <taxon>Alveolata</taxon>
        <taxon>Dinophyceae</taxon>
        <taxon>Suessiales</taxon>
        <taxon>Symbiodiniaceae</taxon>
        <taxon>Effrenium</taxon>
    </lineage>
</organism>
<evidence type="ECO:0000256" key="5">
    <source>
        <dbReference type="ARBA" id="ARBA00022553"/>
    </source>
</evidence>
<dbReference type="GO" id="GO:0000155">
    <property type="term" value="F:phosphorelay sensor kinase activity"/>
    <property type="evidence" value="ECO:0007669"/>
    <property type="project" value="InterPro"/>
</dbReference>
<dbReference type="CDD" id="cd00082">
    <property type="entry name" value="HisKA"/>
    <property type="match status" value="1"/>
</dbReference>
<dbReference type="InterPro" id="IPR001425">
    <property type="entry name" value="Arc/bac/fun_rhodopsins"/>
</dbReference>
<dbReference type="InterPro" id="IPR003594">
    <property type="entry name" value="HATPase_dom"/>
</dbReference>
<dbReference type="Gene3D" id="3.30.565.10">
    <property type="entry name" value="Histidine kinase-like ATPase, C-terminal domain"/>
    <property type="match status" value="1"/>
</dbReference>
<comment type="similarity">
    <text evidence="3">Belongs to the archaeal/bacterial/fungal opsin family.</text>
</comment>
<proteinExistence type="inferred from homology"/>
<dbReference type="Gene3D" id="3.30.450.20">
    <property type="entry name" value="PAS domain"/>
    <property type="match status" value="2"/>
</dbReference>
<evidence type="ECO:0000313" key="15">
    <source>
        <dbReference type="EMBL" id="CAJ1386399.1"/>
    </source>
</evidence>
<dbReference type="PRINTS" id="PR00344">
    <property type="entry name" value="BCTRLSENSOR"/>
</dbReference>
<dbReference type="SMART" id="SM00086">
    <property type="entry name" value="PAC"/>
    <property type="match status" value="2"/>
</dbReference>
<dbReference type="FunFam" id="3.30.565.10:FF:000010">
    <property type="entry name" value="Sensor histidine kinase RcsC"/>
    <property type="match status" value="1"/>
</dbReference>
<dbReference type="PROSITE" id="PS50112">
    <property type="entry name" value="PAS"/>
    <property type="match status" value="2"/>
</dbReference>
<evidence type="ECO:0000256" key="7">
    <source>
        <dbReference type="ARBA" id="ARBA00022692"/>
    </source>
</evidence>
<dbReference type="InterPro" id="IPR001610">
    <property type="entry name" value="PAC"/>
</dbReference>
<evidence type="ECO:0000256" key="3">
    <source>
        <dbReference type="ARBA" id="ARBA00008130"/>
    </source>
</evidence>
<dbReference type="Gene3D" id="1.10.287.130">
    <property type="match status" value="1"/>
</dbReference>
<keyword evidence="9 11" id="KW-1133">Transmembrane helix</keyword>
<evidence type="ECO:0000256" key="8">
    <source>
        <dbReference type="ARBA" id="ARBA00022777"/>
    </source>
</evidence>
<feature type="transmembrane region" description="Helical" evidence="11">
    <location>
        <begin position="234"/>
        <end position="258"/>
    </location>
</feature>
<dbReference type="InterPro" id="IPR004358">
    <property type="entry name" value="Sig_transdc_His_kin-like_C"/>
</dbReference>
<evidence type="ECO:0000256" key="4">
    <source>
        <dbReference type="ARBA" id="ARBA00012438"/>
    </source>
</evidence>
<comment type="subcellular location">
    <subcellularLocation>
        <location evidence="2">Membrane</location>
        <topology evidence="2">Multi-pass membrane protein</topology>
    </subcellularLocation>
</comment>
<dbReference type="InterPro" id="IPR005467">
    <property type="entry name" value="His_kinase_dom"/>
</dbReference>
<dbReference type="Pfam" id="PF00989">
    <property type="entry name" value="PAS"/>
    <property type="match status" value="2"/>
</dbReference>
<evidence type="ECO:0000256" key="11">
    <source>
        <dbReference type="SAM" id="Phobius"/>
    </source>
</evidence>
<feature type="transmembrane region" description="Helical" evidence="11">
    <location>
        <begin position="59"/>
        <end position="79"/>
    </location>
</feature>
<dbReference type="Gene3D" id="1.20.1070.10">
    <property type="entry name" value="Rhodopsin 7-helix transmembrane proteins"/>
    <property type="match status" value="1"/>
</dbReference>
<feature type="domain" description="PAS" evidence="13">
    <location>
        <begin position="472"/>
        <end position="542"/>
    </location>
</feature>
<gene>
    <name evidence="15" type="ORF">EVOR1521_LOCUS12761</name>
</gene>
<dbReference type="PANTHER" id="PTHR43047">
    <property type="entry name" value="TWO-COMPONENT HISTIDINE PROTEIN KINASE"/>
    <property type="match status" value="1"/>
</dbReference>
<dbReference type="InterPro" id="IPR003661">
    <property type="entry name" value="HisK_dim/P_dom"/>
</dbReference>
<evidence type="ECO:0000259" key="12">
    <source>
        <dbReference type="PROSITE" id="PS50109"/>
    </source>
</evidence>
<feature type="domain" description="Histidine kinase" evidence="12">
    <location>
        <begin position="598"/>
        <end position="824"/>
    </location>
</feature>
<keyword evidence="8" id="KW-0418">Kinase</keyword>
<dbReference type="SMART" id="SM00388">
    <property type="entry name" value="HisKA"/>
    <property type="match status" value="1"/>
</dbReference>
<comment type="catalytic activity">
    <reaction evidence="1">
        <text>ATP + protein L-histidine = ADP + protein N-phospho-L-histidine.</text>
        <dbReference type="EC" id="2.7.13.3"/>
    </reaction>
</comment>
<feature type="transmembrane region" description="Helical" evidence="11">
    <location>
        <begin position="208"/>
        <end position="228"/>
    </location>
</feature>
<dbReference type="NCBIfam" id="TIGR00229">
    <property type="entry name" value="sensory_box"/>
    <property type="match status" value="2"/>
</dbReference>
<dbReference type="EMBL" id="CAUJNA010001363">
    <property type="protein sequence ID" value="CAJ1386399.1"/>
    <property type="molecule type" value="Genomic_DNA"/>
</dbReference>
<evidence type="ECO:0000256" key="1">
    <source>
        <dbReference type="ARBA" id="ARBA00000085"/>
    </source>
</evidence>
<dbReference type="CDD" id="cd00130">
    <property type="entry name" value="PAS"/>
    <property type="match status" value="1"/>
</dbReference>
<feature type="transmembrane region" description="Helical" evidence="11">
    <location>
        <begin position="20"/>
        <end position="38"/>
    </location>
</feature>
<feature type="transmembrane region" description="Helical" evidence="11">
    <location>
        <begin position="270"/>
        <end position="294"/>
    </location>
</feature>
<dbReference type="CDD" id="cd16922">
    <property type="entry name" value="HATPase_EvgS-ArcB-TorS-like"/>
    <property type="match status" value="1"/>
</dbReference>
<keyword evidence="5" id="KW-0597">Phosphoprotein</keyword>
<keyword evidence="16" id="KW-1185">Reference proteome</keyword>
<dbReference type="InterPro" id="IPR035965">
    <property type="entry name" value="PAS-like_dom_sf"/>
</dbReference>
<dbReference type="GO" id="GO:0005886">
    <property type="term" value="C:plasma membrane"/>
    <property type="evidence" value="ECO:0007669"/>
    <property type="project" value="TreeGrafter"/>
</dbReference>
<dbReference type="Pfam" id="PF00512">
    <property type="entry name" value="HisKA"/>
    <property type="match status" value="1"/>
</dbReference>
<dbReference type="SMART" id="SM01021">
    <property type="entry name" value="Bac_rhodopsin"/>
    <property type="match status" value="1"/>
</dbReference>
<dbReference type="InterPro" id="IPR036097">
    <property type="entry name" value="HisK_dim/P_sf"/>
</dbReference>
<evidence type="ECO:0000256" key="6">
    <source>
        <dbReference type="ARBA" id="ARBA00022679"/>
    </source>
</evidence>
<dbReference type="AlphaFoldDB" id="A0AA36MZI2"/>
<dbReference type="PROSITE" id="PS50113">
    <property type="entry name" value="PAC"/>
    <property type="match status" value="1"/>
</dbReference>
<evidence type="ECO:0000256" key="10">
    <source>
        <dbReference type="ARBA" id="ARBA00023136"/>
    </source>
</evidence>
<evidence type="ECO:0000259" key="14">
    <source>
        <dbReference type="PROSITE" id="PS50113"/>
    </source>
</evidence>
<dbReference type="SUPFAM" id="SSF47384">
    <property type="entry name" value="Homodimeric domain of signal transducing histidine kinase"/>
    <property type="match status" value="1"/>
</dbReference>
<dbReference type="SUPFAM" id="SSF55785">
    <property type="entry name" value="PYP-like sensor domain (PAS domain)"/>
    <property type="match status" value="2"/>
</dbReference>
<dbReference type="GO" id="GO:0009927">
    <property type="term" value="F:histidine phosphotransfer kinase activity"/>
    <property type="evidence" value="ECO:0007669"/>
    <property type="project" value="TreeGrafter"/>
</dbReference>
<accession>A0AA36MZI2</accession>
<evidence type="ECO:0000259" key="13">
    <source>
        <dbReference type="PROSITE" id="PS50112"/>
    </source>
</evidence>
<reference evidence="15" key="1">
    <citation type="submission" date="2023-08" db="EMBL/GenBank/DDBJ databases">
        <authorList>
            <person name="Chen Y."/>
            <person name="Shah S."/>
            <person name="Dougan E. K."/>
            <person name="Thang M."/>
            <person name="Chan C."/>
        </authorList>
    </citation>
    <scope>NUCLEOTIDE SEQUENCE</scope>
</reference>
<protein>
    <recommendedName>
        <fullName evidence="4">histidine kinase</fullName>
        <ecNumber evidence="4">2.7.13.3</ecNumber>
    </recommendedName>
</protein>
<dbReference type="InterPro" id="IPR013767">
    <property type="entry name" value="PAS_fold"/>
</dbReference>
<name>A0AA36MZI2_9DINO</name>
<dbReference type="InterPro" id="IPR000700">
    <property type="entry name" value="PAS-assoc_C"/>
</dbReference>
<comment type="caution">
    <text evidence="15">The sequence shown here is derived from an EMBL/GenBank/DDBJ whole genome shotgun (WGS) entry which is preliminary data.</text>
</comment>